<dbReference type="Proteomes" id="UP001642720">
    <property type="component" value="Unassembled WGS sequence"/>
</dbReference>
<feature type="transmembrane region" description="Helical" evidence="2">
    <location>
        <begin position="12"/>
        <end position="38"/>
    </location>
</feature>
<feature type="region of interest" description="Disordered" evidence="1">
    <location>
        <begin position="216"/>
        <end position="264"/>
    </location>
</feature>
<dbReference type="EMBL" id="PPTA01000008">
    <property type="protein sequence ID" value="TFB01498.1"/>
    <property type="molecule type" value="Genomic_DNA"/>
</dbReference>
<evidence type="ECO:0000313" key="3">
    <source>
        <dbReference type="EMBL" id="TFB01498.1"/>
    </source>
</evidence>
<organism evidence="3 4">
    <name type="scientific">Trichoderma ghanense</name>
    <dbReference type="NCBI Taxonomy" id="65468"/>
    <lineage>
        <taxon>Eukaryota</taxon>
        <taxon>Fungi</taxon>
        <taxon>Dikarya</taxon>
        <taxon>Ascomycota</taxon>
        <taxon>Pezizomycotina</taxon>
        <taxon>Sordariomycetes</taxon>
        <taxon>Hypocreomycetidae</taxon>
        <taxon>Hypocreales</taxon>
        <taxon>Hypocreaceae</taxon>
        <taxon>Trichoderma</taxon>
    </lineage>
</organism>
<feature type="compositionally biased region" description="Basic and acidic residues" evidence="1">
    <location>
        <begin position="231"/>
        <end position="264"/>
    </location>
</feature>
<keyword evidence="4" id="KW-1185">Reference proteome</keyword>
<gene>
    <name evidence="3" type="ORF">CCMA1212_006269</name>
</gene>
<evidence type="ECO:0000313" key="4">
    <source>
        <dbReference type="Proteomes" id="UP001642720"/>
    </source>
</evidence>
<evidence type="ECO:0000256" key="1">
    <source>
        <dbReference type="SAM" id="MobiDB-lite"/>
    </source>
</evidence>
<accession>A0ABY2H349</accession>
<keyword evidence="2" id="KW-1133">Transmembrane helix</keyword>
<keyword evidence="2" id="KW-0472">Membrane</keyword>
<name>A0ABY2H349_9HYPO</name>
<sequence length="572" mass="64121">MSDNGKSATDIITYIGVPLAVLGVLPILYNTFATLASLSRIKRMLRRSRLTALTRSDVVNRVIEIDLPRYAVMPLDRFQNRSEYWTLSRHPSSIPGGSWTTFNWKTNAIGMKTQRVEYADQVRQPQVEVAFDELVSYLLDLGAVPDPHGWKLLRSAGLWAPVGCSLMMSPDGGEKALTIAPLDDSDGHLSLAVAWSSSWITRDHAHLPPYWVRLPSPASRLPGGGGGASDGDSKERKDEKKVADGEEDHVQNRDPGEAAASHDEADHIQLQVDANTESDITCEISLSGLVTALVQRNHGSSTAAAPESLYIEHLRIQSRKSNGVWFASAATAYGTSSQTILWNYKIPDDILSFSRKETVPCGVLVLLGVVDESETPEWATKHHDYGASLDQFSQRNREQRLAMEAEARMAPAQREQAARDRTRREMEQRMQDMRDKMRTEQQRRDQRAMEALQSPKWDTKLVANHCLAWLKSRKLWDESLTAKEIVGFMLHRMVRDGEFTSALCSMLDSWKAWADMGGMRQSDFQVLQENQSVFAEATLLIALIEDTSDALEGTLAMDLQECLRIWRKVRLG</sequence>
<proteinExistence type="predicted"/>
<dbReference type="GeneID" id="300577949"/>
<protein>
    <submittedName>
        <fullName evidence="3">Uncharacterized protein</fullName>
    </submittedName>
</protein>
<evidence type="ECO:0000256" key="2">
    <source>
        <dbReference type="SAM" id="Phobius"/>
    </source>
</evidence>
<reference evidence="3 4" key="1">
    <citation type="submission" date="2018-01" db="EMBL/GenBank/DDBJ databases">
        <title>Genome characterization of the sugarcane-associated fungus Trichoderma ghanense CCMA-1212 and their application in lignocelulose bioconversion.</title>
        <authorList>
            <person name="Steindorff A.S."/>
            <person name="Mendes T.D."/>
            <person name="Vilela E.S.D."/>
            <person name="Rodrigues D.S."/>
            <person name="Formighieri E.F."/>
            <person name="Melo I.S."/>
            <person name="Favaro L.C.L."/>
        </authorList>
    </citation>
    <scope>NUCLEOTIDE SEQUENCE [LARGE SCALE GENOMIC DNA]</scope>
    <source>
        <strain evidence="3 4">CCMA-1212</strain>
    </source>
</reference>
<dbReference type="RefSeq" id="XP_073557699.1">
    <property type="nucleotide sequence ID" value="XM_073703499.1"/>
</dbReference>
<keyword evidence="2" id="KW-0812">Transmembrane</keyword>
<comment type="caution">
    <text evidence="3">The sequence shown here is derived from an EMBL/GenBank/DDBJ whole genome shotgun (WGS) entry which is preliminary data.</text>
</comment>